<accession>A0A1H8F009</accession>
<dbReference type="InterPro" id="IPR056826">
    <property type="entry name" value="Agd3_CE"/>
</dbReference>
<keyword evidence="1" id="KW-0732">Signal</keyword>
<evidence type="ECO:0000259" key="2">
    <source>
        <dbReference type="Pfam" id="PF25115"/>
    </source>
</evidence>
<dbReference type="AlphaFoldDB" id="A0A1H8F009"/>
<protein>
    <recommendedName>
        <fullName evidence="2">Agd3 deacetylase domain-containing protein</fullName>
    </recommendedName>
</protein>
<dbReference type="RefSeq" id="WP_074744873.1">
    <property type="nucleotide sequence ID" value="NZ_FOCT01000003.1"/>
</dbReference>
<reference evidence="3 4" key="1">
    <citation type="submission" date="2016-10" db="EMBL/GenBank/DDBJ databases">
        <authorList>
            <person name="de Groot N.N."/>
        </authorList>
    </citation>
    <scope>NUCLEOTIDE SEQUENCE [LARGE SCALE GENOMIC DNA]</scope>
    <source>
        <strain evidence="3 4">Nl18</strain>
    </source>
</reference>
<feature type="signal peptide" evidence="1">
    <location>
        <begin position="1"/>
        <end position="30"/>
    </location>
</feature>
<evidence type="ECO:0000313" key="4">
    <source>
        <dbReference type="Proteomes" id="UP000183898"/>
    </source>
</evidence>
<gene>
    <name evidence="3" type="ORF">SAMN05216404_103183</name>
</gene>
<organism evidence="3 4">
    <name type="scientific">Nitrosospira multiformis</name>
    <dbReference type="NCBI Taxonomy" id="1231"/>
    <lineage>
        <taxon>Bacteria</taxon>
        <taxon>Pseudomonadati</taxon>
        <taxon>Pseudomonadota</taxon>
        <taxon>Betaproteobacteria</taxon>
        <taxon>Nitrosomonadales</taxon>
        <taxon>Nitrosomonadaceae</taxon>
        <taxon>Nitrosospira</taxon>
    </lineage>
</organism>
<dbReference type="Proteomes" id="UP000183898">
    <property type="component" value="Unassembled WGS sequence"/>
</dbReference>
<feature type="chain" id="PRO_5010318422" description="Agd3 deacetylase domain-containing protein" evidence="1">
    <location>
        <begin position="31"/>
        <end position="712"/>
    </location>
</feature>
<sequence>MKRNHGVKRKLLLAAIAMLLTIIAVAPVHADNAVKLRILVVSTGEVTEDLGLAYIKPVLDEMGVPYVVLNTRVQNLTPAFLAASSQGTACKAEATGCVGNYNGVILTDADLIPGFTPAEWDILHDYEKNFRIREAVLSGWPATYANSKPPHEIYLDYGLVYSSSGRNYDARWTIPGRYSKEVFEYVNRNNPLPITSLAFATHPRNDMKRLRDGSIPYVEPLLQTGQGEALLSIVRYMTPDQPAPVREVLISTITNASFFTHSKVLAYEFVNWATQGVFIGARFIHLAAHVDDLFLSSTQWNPALHQDNAADTYRLTGADIINAVSKQAALRTAHPTAGNFKLDFAFNGAGAVVNREAISLAANWKDDLVAAVTANKTHFRFINHTFTHASMDKPPVPADAPCDYTTFTSIEAIRTEITRNQNVWELLDLPERNENNRVLISGMHSGLEDPKCTVMQGLHPEMFDVQADDIAFDADGANPLFLQAAATEGVEYVAADMAQRAQNVEQYIDQYEDGSQTDRLMLPRWWTNIYYNVTNPSQLEDEYNHMYYQRFIDTGQNPCRSREMVCSPRSYREILALDADTAVRHMLSFNRWPHFFHQSNLARYDENGSTLQFDWLDAVFTEYERLFSLPVKNLPYYEIGDRTAESLNARSAKIDAIWDRTTNRVTLSANKAVPHLRVTGLSGGEIYGGQLIGNIRVNTKATTYEVDRGLTR</sequence>
<name>A0A1H8F009_9PROT</name>
<feature type="domain" description="Agd3 deacetylase" evidence="2">
    <location>
        <begin position="500"/>
        <end position="639"/>
    </location>
</feature>
<proteinExistence type="predicted"/>
<evidence type="ECO:0000256" key="1">
    <source>
        <dbReference type="SAM" id="SignalP"/>
    </source>
</evidence>
<dbReference type="Pfam" id="PF25115">
    <property type="entry name" value="Agd3_CE"/>
    <property type="match status" value="1"/>
</dbReference>
<dbReference type="EMBL" id="FOCT01000003">
    <property type="protein sequence ID" value="SEN24467.1"/>
    <property type="molecule type" value="Genomic_DNA"/>
</dbReference>
<evidence type="ECO:0000313" key="3">
    <source>
        <dbReference type="EMBL" id="SEN24467.1"/>
    </source>
</evidence>